<evidence type="ECO:0000313" key="7">
    <source>
        <dbReference type="Proteomes" id="UP001081071"/>
    </source>
</evidence>
<feature type="region of interest" description="Disordered" evidence="4">
    <location>
        <begin position="22"/>
        <end position="44"/>
    </location>
</feature>
<dbReference type="Gene3D" id="2.60.40.10">
    <property type="entry name" value="Immunoglobulins"/>
    <property type="match status" value="1"/>
</dbReference>
<dbReference type="RefSeq" id="WP_269603306.1">
    <property type="nucleotide sequence ID" value="NZ_JAPWIJ010000003.1"/>
</dbReference>
<gene>
    <name evidence="6" type="primary">glgX</name>
    <name evidence="6" type="ORF">O4220_09200</name>
</gene>
<dbReference type="SUPFAM" id="SSF81296">
    <property type="entry name" value="E set domains"/>
    <property type="match status" value="1"/>
</dbReference>
<dbReference type="InterPro" id="IPR013780">
    <property type="entry name" value="Glyco_hydro_b"/>
</dbReference>
<dbReference type="CDD" id="cd02856">
    <property type="entry name" value="E_set_GDE_Isoamylase_N"/>
    <property type="match status" value="1"/>
</dbReference>
<evidence type="ECO:0000313" key="6">
    <source>
        <dbReference type="EMBL" id="MCZ4518695.1"/>
    </source>
</evidence>
<dbReference type="EMBL" id="JAPWIJ010000003">
    <property type="protein sequence ID" value="MCZ4518695.1"/>
    <property type="molecule type" value="Genomic_DNA"/>
</dbReference>
<comment type="similarity">
    <text evidence="1">Belongs to the glycosyl hydrolase 13 family.</text>
</comment>
<dbReference type="Gene3D" id="2.60.40.1180">
    <property type="entry name" value="Golgi alpha-mannosidase II"/>
    <property type="match status" value="1"/>
</dbReference>
<dbReference type="Proteomes" id="UP001081071">
    <property type="component" value="Unassembled WGS sequence"/>
</dbReference>
<accession>A0ABT4ME60</accession>
<dbReference type="InterPro" id="IPR004193">
    <property type="entry name" value="Glyco_hydro_13_N"/>
</dbReference>
<comment type="caution">
    <text evidence="6">The sequence shown here is derived from an EMBL/GenBank/DDBJ whole genome shotgun (WGS) entry which is preliminary data.</text>
</comment>
<evidence type="ECO:0000256" key="4">
    <source>
        <dbReference type="SAM" id="MobiDB-lite"/>
    </source>
</evidence>
<reference evidence="6" key="1">
    <citation type="submission" date="2022-12" db="EMBL/GenBank/DDBJ databases">
        <authorList>
            <person name="Krivoruchko A.V."/>
            <person name="Elkin A."/>
        </authorList>
    </citation>
    <scope>NUCLEOTIDE SEQUENCE</scope>
    <source>
        <strain evidence="6">IEGM 1391</strain>
    </source>
</reference>
<dbReference type="SUPFAM" id="SSF51445">
    <property type="entry name" value="(Trans)glycosidases"/>
    <property type="match status" value="1"/>
</dbReference>
<dbReference type="SUPFAM" id="SSF51011">
    <property type="entry name" value="Glycosyl hydrolase domain"/>
    <property type="match status" value="1"/>
</dbReference>
<proteinExistence type="inferred from homology"/>
<evidence type="ECO:0000256" key="1">
    <source>
        <dbReference type="ARBA" id="ARBA00008061"/>
    </source>
</evidence>
<sequence length="732" mass="78939">MDPAFTAGCARVSLNHDLPADAHRTEDQEPGSNPPGSPFPLGATVTSTGTQFAVHAPEADGVEVCLIDPEGGERRVELTTSTFGVRHGFVPGVRPGERYGFRAHGRWDPHAGRRFNGAKILLDPAARQVSGEFGDPSALLAYEDDPFGVPSTRDSLGHLPLAVVRAPLARAGRPARPSVPWDRTVLYELHVGSFTARNPAVPQHLRGTYLGLAHPAVLEHLARIGITSVELLPVHTTFTEPGVRARGMRNHWGYSTGAYFAPDPRFAAVPGDEVDEFRTMVDALHGAGIEVILDVVYNHTCESSVDGPSISWRGLDAPGYYLLDGRGSDVDLTGCGNTLDSASPAVVRMVCDSLRYWVDEMGVDGFRFDLASTLGRPGGWRFDPRAPLLTAIAVDPLLAQVKLIAEPWDATGAGYQVGNFGVAWSEWNDRYRDTVRGFWAGQHGVRELASRLAGSEDLFASSRRLPWASINFVTAHDGFTARDLVSYERKHNGANGEENRDGTDNNSSVNHGVEGETDDPSVLDARGRHVRALLATLTLSTGTPMLLAGDELGHTQSGNNNAYCVPQDAPTEDAWAIDWNSADQNMIRFVGRLLRVRASAPTLRQQEFFTGRATPTGRPDLVWFDSAGREFDTDRWNDDSVRTISAWVDGSDVRSYASDGGQVDDASSLLILHSGGPAEITLACPSWSTSRFVPVLDSSYPDGVPPNTAALEAGSTISVTGSTVLVFRSAGR</sequence>
<dbReference type="Pfam" id="PF02922">
    <property type="entry name" value="CBM_48"/>
    <property type="match status" value="1"/>
</dbReference>
<dbReference type="NCBIfam" id="TIGR02100">
    <property type="entry name" value="glgX_debranch"/>
    <property type="match status" value="1"/>
</dbReference>
<dbReference type="InterPro" id="IPR044505">
    <property type="entry name" value="GlgX_Isoamylase_N_E_set"/>
</dbReference>
<keyword evidence="3" id="KW-0326">Glycosidase</keyword>
<dbReference type="CDD" id="cd11326">
    <property type="entry name" value="AmyAc_Glg_debranch"/>
    <property type="match status" value="1"/>
</dbReference>
<dbReference type="Gene3D" id="3.20.20.80">
    <property type="entry name" value="Glycosidases"/>
    <property type="match status" value="1"/>
</dbReference>
<feature type="compositionally biased region" description="Basic and acidic residues" evidence="4">
    <location>
        <begin position="492"/>
        <end position="503"/>
    </location>
</feature>
<dbReference type="InterPro" id="IPR013783">
    <property type="entry name" value="Ig-like_fold"/>
</dbReference>
<organism evidence="6 7">
    <name type="scientific">Rhodococcus ruber</name>
    <dbReference type="NCBI Taxonomy" id="1830"/>
    <lineage>
        <taxon>Bacteria</taxon>
        <taxon>Bacillati</taxon>
        <taxon>Actinomycetota</taxon>
        <taxon>Actinomycetes</taxon>
        <taxon>Mycobacteriales</taxon>
        <taxon>Nocardiaceae</taxon>
        <taxon>Rhodococcus</taxon>
    </lineage>
</organism>
<evidence type="ECO:0000256" key="2">
    <source>
        <dbReference type="ARBA" id="ARBA00022801"/>
    </source>
</evidence>
<dbReference type="InterPro" id="IPR011837">
    <property type="entry name" value="Glycogen_debranch_GlgX"/>
</dbReference>
<dbReference type="InterPro" id="IPR014756">
    <property type="entry name" value="Ig_E-set"/>
</dbReference>
<dbReference type="InterPro" id="IPR006047">
    <property type="entry name" value="GH13_cat_dom"/>
</dbReference>
<evidence type="ECO:0000256" key="3">
    <source>
        <dbReference type="ARBA" id="ARBA00023295"/>
    </source>
</evidence>
<feature type="domain" description="Glycosyl hydrolase family 13 catalytic" evidence="5">
    <location>
        <begin position="188"/>
        <end position="597"/>
    </location>
</feature>
<name>A0ABT4ME60_9NOCA</name>
<keyword evidence="2" id="KW-0378">Hydrolase</keyword>
<dbReference type="PANTHER" id="PTHR43002">
    <property type="entry name" value="GLYCOGEN DEBRANCHING ENZYME"/>
    <property type="match status" value="1"/>
</dbReference>
<protein>
    <submittedName>
        <fullName evidence="6">Glycogen debranching protein GlgX</fullName>
    </submittedName>
</protein>
<evidence type="ECO:0000259" key="5">
    <source>
        <dbReference type="SMART" id="SM00642"/>
    </source>
</evidence>
<keyword evidence="7" id="KW-1185">Reference proteome</keyword>
<feature type="region of interest" description="Disordered" evidence="4">
    <location>
        <begin position="492"/>
        <end position="522"/>
    </location>
</feature>
<dbReference type="InterPro" id="IPR017853">
    <property type="entry name" value="GH"/>
</dbReference>
<dbReference type="SMART" id="SM00642">
    <property type="entry name" value="Aamy"/>
    <property type="match status" value="1"/>
</dbReference>